<dbReference type="EMBL" id="LSRX01001375">
    <property type="protein sequence ID" value="OLP80485.1"/>
    <property type="molecule type" value="Genomic_DNA"/>
</dbReference>
<dbReference type="OMA" id="SARMAHR"/>
<organism evidence="1 2">
    <name type="scientific">Symbiodinium microadriaticum</name>
    <name type="common">Dinoflagellate</name>
    <name type="synonym">Zooxanthella microadriatica</name>
    <dbReference type="NCBI Taxonomy" id="2951"/>
    <lineage>
        <taxon>Eukaryota</taxon>
        <taxon>Sar</taxon>
        <taxon>Alveolata</taxon>
        <taxon>Dinophyceae</taxon>
        <taxon>Suessiales</taxon>
        <taxon>Symbiodiniaceae</taxon>
        <taxon>Symbiodinium</taxon>
    </lineage>
</organism>
<protein>
    <submittedName>
        <fullName evidence="1">Uncharacterized protein</fullName>
    </submittedName>
</protein>
<sequence length="369" mass="42148">MGIGRRQLGRRLWQGWANQLSARLVPSRYARTSASDRIAESPFPDFDEGLEKELDALGRPSLKDGWHDEKVSRPSTTKQSVMKYAQDELGDFILSLAVRRHMTGYALLRFRDLLPLQFGLVDYAKHGADDAQKKGLEVLAVLRDLRQTAPKKLLQFIDESEDVDVLEEEFRQRQWKWVIAMDDSTIDRGAPKTVRESHAQRLVSMLQGLVIADCKRVFKSAPQVINPRRSRLHVGVRGGPNEEARKELFDIASKEVPDFPVISHRTGTISKDTFVMSDAWASARMAHRVVLLAQKREDQKLMAFLREQAIGSKPIRKLAQVISELYPRRESKELSDVMEKKIEAMVDEKLNKILNEELRRAQAQPSKAE</sequence>
<accession>A0A1Q9CC30</accession>
<reference evidence="1 2" key="1">
    <citation type="submission" date="2016-02" db="EMBL/GenBank/DDBJ databases">
        <title>Genome analysis of coral dinoflagellate symbionts highlights evolutionary adaptations to a symbiotic lifestyle.</title>
        <authorList>
            <person name="Aranda M."/>
            <person name="Li Y."/>
            <person name="Liew Y.J."/>
            <person name="Baumgarten S."/>
            <person name="Simakov O."/>
            <person name="Wilson M."/>
            <person name="Piel J."/>
            <person name="Ashoor H."/>
            <person name="Bougouffa S."/>
            <person name="Bajic V.B."/>
            <person name="Ryu T."/>
            <person name="Ravasi T."/>
            <person name="Bayer T."/>
            <person name="Micklem G."/>
            <person name="Kim H."/>
            <person name="Bhak J."/>
            <person name="Lajeunesse T.C."/>
            <person name="Voolstra C.R."/>
        </authorList>
    </citation>
    <scope>NUCLEOTIDE SEQUENCE [LARGE SCALE GENOMIC DNA]</scope>
    <source>
        <strain evidence="1 2">CCMP2467</strain>
    </source>
</reference>
<gene>
    <name evidence="1" type="ORF">AK812_SmicGene39093</name>
</gene>
<dbReference type="Proteomes" id="UP000186817">
    <property type="component" value="Unassembled WGS sequence"/>
</dbReference>
<evidence type="ECO:0000313" key="1">
    <source>
        <dbReference type="EMBL" id="OLP80485.1"/>
    </source>
</evidence>
<dbReference type="OrthoDB" id="419957at2759"/>
<comment type="caution">
    <text evidence="1">The sequence shown here is derived from an EMBL/GenBank/DDBJ whole genome shotgun (WGS) entry which is preliminary data.</text>
</comment>
<keyword evidence="2" id="KW-1185">Reference proteome</keyword>
<dbReference type="AlphaFoldDB" id="A0A1Q9CC30"/>
<evidence type="ECO:0000313" key="2">
    <source>
        <dbReference type="Proteomes" id="UP000186817"/>
    </source>
</evidence>
<proteinExistence type="predicted"/>
<name>A0A1Q9CC30_SYMMI</name>